<dbReference type="RefSeq" id="WP_184510558.1">
    <property type="nucleotide sequence ID" value="NZ_JACHVT010000005.1"/>
</dbReference>
<feature type="compositionally biased region" description="Basic and acidic residues" evidence="1">
    <location>
        <begin position="283"/>
        <end position="309"/>
    </location>
</feature>
<gene>
    <name evidence="2" type="ORF">FHW14_002565</name>
</gene>
<comment type="caution">
    <text evidence="2">The sequence shown here is derived from an EMBL/GenBank/DDBJ whole genome shotgun (WGS) entry which is preliminary data.</text>
</comment>
<feature type="compositionally biased region" description="Gly residues" evidence="1">
    <location>
        <begin position="511"/>
        <end position="522"/>
    </location>
</feature>
<dbReference type="EMBL" id="JACHVT010000005">
    <property type="protein sequence ID" value="MBB2987382.1"/>
    <property type="molecule type" value="Genomic_DNA"/>
</dbReference>
<evidence type="ECO:0000256" key="1">
    <source>
        <dbReference type="SAM" id="MobiDB-lite"/>
    </source>
</evidence>
<feature type="region of interest" description="Disordered" evidence="1">
    <location>
        <begin position="265"/>
        <end position="309"/>
    </location>
</feature>
<accession>A0A839Q2P6</accession>
<protein>
    <recommendedName>
        <fullName evidence="4">VWA domain-containing protein</fullName>
    </recommendedName>
</protein>
<evidence type="ECO:0000313" key="3">
    <source>
        <dbReference type="Proteomes" id="UP000590811"/>
    </source>
</evidence>
<proteinExistence type="predicted"/>
<dbReference type="Proteomes" id="UP000590811">
    <property type="component" value="Unassembled WGS sequence"/>
</dbReference>
<reference evidence="2 3" key="1">
    <citation type="submission" date="2020-08" db="EMBL/GenBank/DDBJ databases">
        <title>Genomic Encyclopedia of Type Strains, Phase IV (KMG-V): Genome sequencing to study the core and pangenomes of soil and plant-associated prokaryotes.</title>
        <authorList>
            <person name="Whitman W."/>
        </authorList>
    </citation>
    <scope>NUCLEOTIDE SEQUENCE [LARGE SCALE GENOMIC DNA]</scope>
    <source>
        <strain evidence="2 3">B3ACCR2</strain>
    </source>
</reference>
<feature type="region of interest" description="Disordered" evidence="1">
    <location>
        <begin position="505"/>
        <end position="524"/>
    </location>
</feature>
<name>A0A839Q2P6_9MICO</name>
<evidence type="ECO:0008006" key="4">
    <source>
        <dbReference type="Google" id="ProtNLM"/>
    </source>
</evidence>
<organism evidence="2 3">
    <name type="scientific">Terracoccus luteus</name>
    <dbReference type="NCBI Taxonomy" id="53356"/>
    <lineage>
        <taxon>Bacteria</taxon>
        <taxon>Bacillati</taxon>
        <taxon>Actinomycetota</taxon>
        <taxon>Actinomycetes</taxon>
        <taxon>Micrococcales</taxon>
        <taxon>Intrasporangiaceae</taxon>
        <taxon>Terracoccus</taxon>
    </lineage>
</organism>
<sequence>MSVDVDQDLDLEVIAERWRAAWPDALDCWGPSLRLAEPVFVTAAGAPAALAWFDLDDVRATVDLRTVVQLGLQDDPLPVLAHEIGHHVLAPADATGRARIVERCRRGLGDRPGQAALVSNLWTDLLINDRLHRLRGLDLTGPYVAARRLAAATPVARRRRGAAGDPHPAPTSYFDVYLRAYERLWSLPRGTLVDLGEAAGTGDVELDAGFLARHARVFARDPVGGAAGFAALVRRYLPDPAAPDAVAPSGPLVASGPCRVVANGSQAPDVGEADDLTAPVVHPARDPRVNPLAREDDTPGEHGRAPDGDAVRTGVHGQGFGPSDLATLYTALDLDRDAAVDWYRARARRHLVPFPVDREAPESEPELQGLETWEVGDDLAEVDWIGTTSRSATVLPGMTTVRRVVESDRGADPRPRPVDLDLYVDSSGSMPDPRGLVSPAVLGGAVLVLSALRVGARVRVTSWSGPGQVTSSGGLARDEQAALAALLTYHGGGTSFPLAQLADAHPRRAGRGGGGGGGGGSTGDRRCHVAVISDDGVESLFGTGQPPELHDAAHTALAGAGGGGTLVLQVPPGVAERTRARAGDWSVVGVQEANDIVGLARSFAARRWGADR</sequence>
<dbReference type="AlphaFoldDB" id="A0A839Q2P6"/>
<evidence type="ECO:0000313" key="2">
    <source>
        <dbReference type="EMBL" id="MBB2987382.1"/>
    </source>
</evidence>